<dbReference type="InterPro" id="IPR013520">
    <property type="entry name" value="Ribonucl_H"/>
</dbReference>
<gene>
    <name evidence="2" type="ORF">Ssi02_21780</name>
</gene>
<protein>
    <recommendedName>
        <fullName evidence="1">Exonuclease domain-containing protein</fullName>
    </recommendedName>
</protein>
<feature type="domain" description="Exonuclease" evidence="1">
    <location>
        <begin position="4"/>
        <end position="96"/>
    </location>
</feature>
<dbReference type="AlphaFoldDB" id="A0A919REI9"/>
<proteinExistence type="predicted"/>
<dbReference type="InterPro" id="IPR012337">
    <property type="entry name" value="RNaseH-like_sf"/>
</dbReference>
<dbReference type="EMBL" id="BOOW01000012">
    <property type="protein sequence ID" value="GII91947.1"/>
    <property type="molecule type" value="Genomic_DNA"/>
</dbReference>
<evidence type="ECO:0000313" key="2">
    <source>
        <dbReference type="EMBL" id="GII91947.1"/>
    </source>
</evidence>
<reference evidence="2" key="1">
    <citation type="submission" date="2021-01" db="EMBL/GenBank/DDBJ databases">
        <title>Whole genome shotgun sequence of Sinosporangium siamense NBRC 109515.</title>
        <authorList>
            <person name="Komaki H."/>
            <person name="Tamura T."/>
        </authorList>
    </citation>
    <scope>NUCLEOTIDE SEQUENCE</scope>
    <source>
        <strain evidence="2">NBRC 109515</strain>
    </source>
</reference>
<name>A0A919REI9_9ACTN</name>
<dbReference type="GO" id="GO:0003676">
    <property type="term" value="F:nucleic acid binding"/>
    <property type="evidence" value="ECO:0007669"/>
    <property type="project" value="InterPro"/>
</dbReference>
<sequence length="141" mass="15121">MQGAPTWEESFQRILDFAAGRPLVAHNAAFDIGVLRDACTASGIAWPDISYACSLVIARQTWSLPSYRLPYAVKAAGSTILDHHEPGADARAAADVVLGALRVHGVTTLHDLLAGRNIRMGRLAAGSRSGYRSTRAVWPPE</sequence>
<comment type="caution">
    <text evidence="2">The sequence shown here is derived from an EMBL/GenBank/DDBJ whole genome shotgun (WGS) entry which is preliminary data.</text>
</comment>
<evidence type="ECO:0000313" key="3">
    <source>
        <dbReference type="Proteomes" id="UP000606172"/>
    </source>
</evidence>
<dbReference type="Proteomes" id="UP000606172">
    <property type="component" value="Unassembled WGS sequence"/>
</dbReference>
<dbReference type="InterPro" id="IPR036397">
    <property type="entry name" value="RNaseH_sf"/>
</dbReference>
<dbReference type="RefSeq" id="WP_204024355.1">
    <property type="nucleotide sequence ID" value="NZ_BOOW01000012.1"/>
</dbReference>
<organism evidence="2 3">
    <name type="scientific">Sinosporangium siamense</name>
    <dbReference type="NCBI Taxonomy" id="1367973"/>
    <lineage>
        <taxon>Bacteria</taxon>
        <taxon>Bacillati</taxon>
        <taxon>Actinomycetota</taxon>
        <taxon>Actinomycetes</taxon>
        <taxon>Streptosporangiales</taxon>
        <taxon>Streptosporangiaceae</taxon>
        <taxon>Sinosporangium</taxon>
    </lineage>
</organism>
<dbReference type="Pfam" id="PF00929">
    <property type="entry name" value="RNase_T"/>
    <property type="match status" value="1"/>
</dbReference>
<dbReference type="Gene3D" id="3.30.420.10">
    <property type="entry name" value="Ribonuclease H-like superfamily/Ribonuclease H"/>
    <property type="match status" value="1"/>
</dbReference>
<accession>A0A919REI9</accession>
<keyword evidence="3" id="KW-1185">Reference proteome</keyword>
<dbReference type="GO" id="GO:0004527">
    <property type="term" value="F:exonuclease activity"/>
    <property type="evidence" value="ECO:0007669"/>
    <property type="project" value="UniProtKB-ARBA"/>
</dbReference>
<dbReference type="SUPFAM" id="SSF53098">
    <property type="entry name" value="Ribonuclease H-like"/>
    <property type="match status" value="1"/>
</dbReference>
<evidence type="ECO:0000259" key="1">
    <source>
        <dbReference type="Pfam" id="PF00929"/>
    </source>
</evidence>